<comment type="domain">
    <text evidence="6">Consists of three domains, a large central CORE domain and two small peripheral domains, NMPbind and LID, which undergo movements during catalysis. The LID domain closes over the site of phosphoryl transfer upon ATP binding. Assembling and dissambling the active center during each catalytic cycle provides an effective means to prevent ATP hydrolysis. Some bacteria have evolved a zinc-coordinating structure that stabilizes the LID domain.</text>
</comment>
<sequence>MASFISRSLKLGGEYMNLILMGLPGAGKGTQAEKIIDTYGIPHISTGDMFRAAMKNETALGLEAKSYIDKGELVPDEVTNGIVKERLAEPDTDKGFLLDGFPRTLDQAKALDTMLKELNKKIDAVIDIHVEEDVLIERLAGRFICRTCGATYHKLFNPPKVEGTCDRCGGHEFYQREDDKPETVKNRLAVNIESSAPILAFYKEQGLMHTIDGNREIDTVFSDVKKIIDEN</sequence>
<feature type="binding site" evidence="6">
    <location>
        <position position="145"/>
    </location>
    <ligand>
        <name>Zn(2+)</name>
        <dbReference type="ChEBI" id="CHEBI:29105"/>
        <note>structural</note>
    </ligand>
</feature>
<dbReference type="NCBIfam" id="NF001381">
    <property type="entry name" value="PRK00279.1-3"/>
    <property type="match status" value="1"/>
</dbReference>
<keyword evidence="2 6" id="KW-0545">Nucleotide biosynthesis</keyword>
<dbReference type="UniPathway" id="UPA00588">
    <property type="reaction ID" value="UER00649"/>
</dbReference>
<dbReference type="FunFam" id="3.40.50.300:FF:000106">
    <property type="entry name" value="Adenylate kinase mitochondrial"/>
    <property type="match status" value="1"/>
</dbReference>
<feature type="binding site" evidence="6">
    <location>
        <position position="187"/>
    </location>
    <ligand>
        <name>AMP</name>
        <dbReference type="ChEBI" id="CHEBI:456215"/>
    </ligand>
</feature>
<dbReference type="NCBIfam" id="TIGR01351">
    <property type="entry name" value="adk"/>
    <property type="match status" value="1"/>
</dbReference>
<dbReference type="InterPro" id="IPR033690">
    <property type="entry name" value="Adenylat_kinase_CS"/>
</dbReference>
<evidence type="ECO:0000256" key="7">
    <source>
        <dbReference type="RuleBase" id="RU003330"/>
    </source>
</evidence>
<dbReference type="PROSITE" id="PS00113">
    <property type="entry name" value="ADENYLATE_KINASE"/>
    <property type="match status" value="1"/>
</dbReference>
<dbReference type="GO" id="GO:0044209">
    <property type="term" value="P:AMP salvage"/>
    <property type="evidence" value="ECO:0007669"/>
    <property type="project" value="UniProtKB-UniRule"/>
</dbReference>
<feature type="binding site" evidence="6">
    <location>
        <position position="46"/>
    </location>
    <ligand>
        <name>AMP</name>
        <dbReference type="ChEBI" id="CHEBI:456215"/>
    </ligand>
</feature>
<proteinExistence type="inferred from homology"/>
<dbReference type="PANTHER" id="PTHR23359">
    <property type="entry name" value="NUCLEOTIDE KINASE"/>
    <property type="match status" value="1"/>
</dbReference>
<keyword evidence="5 6" id="KW-0067">ATP-binding</keyword>
<dbReference type="EMBL" id="AEBR01000032">
    <property type="protein sequence ID" value="EFM83142.1"/>
    <property type="molecule type" value="Genomic_DNA"/>
</dbReference>
<evidence type="ECO:0000313" key="11">
    <source>
        <dbReference type="Proteomes" id="UP000004846"/>
    </source>
</evidence>
<dbReference type="CDD" id="cd01428">
    <property type="entry name" value="ADK"/>
    <property type="match status" value="1"/>
</dbReference>
<dbReference type="GO" id="GO:0008270">
    <property type="term" value="F:zinc ion binding"/>
    <property type="evidence" value="ECO:0007669"/>
    <property type="project" value="UniProtKB-UniRule"/>
</dbReference>
<feature type="region of interest" description="NMP" evidence="6">
    <location>
        <begin position="45"/>
        <end position="74"/>
    </location>
</feature>
<feature type="binding site" evidence="6">
    <location>
        <position position="168"/>
    </location>
    <ligand>
        <name>Zn(2+)</name>
        <dbReference type="ChEBI" id="CHEBI:29105"/>
        <note>structural</note>
    </ligand>
</feature>
<protein>
    <recommendedName>
        <fullName evidence="6 8">Adenylate kinase</fullName>
        <shortName evidence="6">AK</shortName>
        <ecNumber evidence="6 8">2.7.4.3</ecNumber>
    </recommendedName>
    <alternativeName>
        <fullName evidence="6">ATP-AMP transphosphorylase</fullName>
    </alternativeName>
    <alternativeName>
        <fullName evidence="6">ATP:AMP phosphotransferase</fullName>
    </alternativeName>
    <alternativeName>
        <fullName evidence="6">Adenylate monophosphate kinase</fullName>
    </alternativeName>
</protein>
<comment type="pathway">
    <text evidence="6">Purine metabolism; AMP biosynthesis via salvage pathway; AMP from ADP: step 1/1.</text>
</comment>
<dbReference type="Pfam" id="PF05191">
    <property type="entry name" value="ADK_lid"/>
    <property type="match status" value="1"/>
</dbReference>
<feature type="binding site" evidence="6">
    <location>
        <position position="165"/>
    </location>
    <ligand>
        <name>Zn(2+)</name>
        <dbReference type="ChEBI" id="CHEBI:29105"/>
        <note>structural</note>
    </ligand>
</feature>
<feature type="binding site" evidence="6">
    <location>
        <position position="107"/>
    </location>
    <ligand>
        <name>AMP</name>
        <dbReference type="ChEBI" id="CHEBI:456215"/>
    </ligand>
</feature>
<keyword evidence="6" id="KW-0862">Zinc</keyword>
<feature type="binding site" evidence="6">
    <location>
        <position position="176"/>
    </location>
    <ligand>
        <name>AMP</name>
        <dbReference type="ChEBI" id="CHEBI:456215"/>
    </ligand>
</feature>
<evidence type="ECO:0000256" key="1">
    <source>
        <dbReference type="ARBA" id="ARBA00022679"/>
    </source>
</evidence>
<comment type="catalytic activity">
    <reaction evidence="6 8">
        <text>AMP + ATP = 2 ADP</text>
        <dbReference type="Rhea" id="RHEA:12973"/>
        <dbReference type="ChEBI" id="CHEBI:30616"/>
        <dbReference type="ChEBI" id="CHEBI:456215"/>
        <dbReference type="ChEBI" id="CHEBI:456216"/>
        <dbReference type="EC" id="2.7.4.3"/>
    </reaction>
</comment>
<keyword evidence="6" id="KW-0963">Cytoplasm</keyword>
<dbReference type="Proteomes" id="UP000004846">
    <property type="component" value="Unassembled WGS sequence"/>
</dbReference>
<feature type="binding site" evidence="6">
    <location>
        <begin position="151"/>
        <end position="152"/>
    </location>
    <ligand>
        <name>ATP</name>
        <dbReference type="ChEBI" id="CHEBI:30616"/>
    </ligand>
</feature>
<keyword evidence="4 6" id="KW-0418">Kinase</keyword>
<evidence type="ECO:0000256" key="2">
    <source>
        <dbReference type="ARBA" id="ARBA00022727"/>
    </source>
</evidence>
<evidence type="ECO:0000259" key="9">
    <source>
        <dbReference type="Pfam" id="PF05191"/>
    </source>
</evidence>
<feature type="binding site" evidence="6">
    <location>
        <begin position="72"/>
        <end position="74"/>
    </location>
    <ligand>
        <name>AMP</name>
        <dbReference type="ChEBI" id="CHEBI:456215"/>
    </ligand>
</feature>
<dbReference type="InterPro" id="IPR006259">
    <property type="entry name" value="Adenyl_kin_sub"/>
</dbReference>
<evidence type="ECO:0000256" key="5">
    <source>
        <dbReference type="ARBA" id="ARBA00022840"/>
    </source>
</evidence>
<organism evidence="10 11">
    <name type="scientific">Enterococcus faecalis TX4248</name>
    <dbReference type="NCBI Taxonomy" id="749495"/>
    <lineage>
        <taxon>Bacteria</taxon>
        <taxon>Bacillati</taxon>
        <taxon>Bacillota</taxon>
        <taxon>Bacilli</taxon>
        <taxon>Lactobacillales</taxon>
        <taxon>Enterococcaceae</taxon>
        <taxon>Enterococcus</taxon>
    </lineage>
</organism>
<name>A0A125W6J6_ENTFL</name>
<evidence type="ECO:0000256" key="6">
    <source>
        <dbReference type="HAMAP-Rule" id="MF_00235"/>
    </source>
</evidence>
<dbReference type="EC" id="2.7.4.3" evidence="6 8"/>
<comment type="caution">
    <text evidence="6">Lacks conserved residue(s) required for the propagation of feature annotation.</text>
</comment>
<dbReference type="Pfam" id="PF00406">
    <property type="entry name" value="ADK"/>
    <property type="match status" value="1"/>
</dbReference>
<gene>
    <name evidence="6" type="primary">adk</name>
    <name evidence="10" type="ORF">HMPREF9498_01235</name>
</gene>
<accession>A0A125W6J6</accession>
<dbReference type="NCBIfam" id="NF011100">
    <property type="entry name" value="PRK14527.1"/>
    <property type="match status" value="1"/>
</dbReference>
<dbReference type="SUPFAM" id="SSF52540">
    <property type="entry name" value="P-loop containing nucleoside triphosphate hydrolases"/>
    <property type="match status" value="1"/>
</dbReference>
<evidence type="ECO:0000256" key="8">
    <source>
        <dbReference type="RuleBase" id="RU003331"/>
    </source>
</evidence>
<feature type="binding site" evidence="6">
    <location>
        <begin position="25"/>
        <end position="30"/>
    </location>
    <ligand>
        <name>ATP</name>
        <dbReference type="ChEBI" id="CHEBI:30616"/>
    </ligand>
</feature>
<reference evidence="10 11" key="1">
    <citation type="submission" date="2010-07" db="EMBL/GenBank/DDBJ databases">
        <authorList>
            <person name="Sid Ahmed O."/>
        </authorList>
    </citation>
    <scope>NUCLEOTIDE SEQUENCE [LARGE SCALE GENOMIC DNA]</scope>
    <source>
        <strain evidence="10 11">TX4248</strain>
    </source>
</reference>
<feature type="domain" description="Adenylate kinase active site lid" evidence="9">
    <location>
        <begin position="142"/>
        <end position="178"/>
    </location>
</feature>
<dbReference type="PRINTS" id="PR00094">
    <property type="entry name" value="ADENYLTKNASE"/>
</dbReference>
<comment type="subunit">
    <text evidence="6 8">Monomer.</text>
</comment>
<feature type="binding site" evidence="6">
    <location>
        <position position="142"/>
    </location>
    <ligand>
        <name>ATP</name>
        <dbReference type="ChEBI" id="CHEBI:30616"/>
    </ligand>
</feature>
<comment type="similarity">
    <text evidence="6 7">Belongs to the adenylate kinase family.</text>
</comment>
<evidence type="ECO:0000256" key="3">
    <source>
        <dbReference type="ARBA" id="ARBA00022741"/>
    </source>
</evidence>
<dbReference type="AlphaFoldDB" id="A0A125W6J6"/>
<dbReference type="Gene3D" id="3.40.50.300">
    <property type="entry name" value="P-loop containing nucleotide triphosphate hydrolases"/>
    <property type="match status" value="1"/>
</dbReference>
<dbReference type="GO" id="GO:0005524">
    <property type="term" value="F:ATP binding"/>
    <property type="evidence" value="ECO:0007669"/>
    <property type="project" value="UniProtKB-UniRule"/>
</dbReference>
<dbReference type="NCBIfam" id="NF001380">
    <property type="entry name" value="PRK00279.1-2"/>
    <property type="match status" value="1"/>
</dbReference>
<dbReference type="HOGENOM" id="CLU_032354_1_2_9"/>
<feature type="binding site" evidence="6">
    <location>
        <begin position="100"/>
        <end position="103"/>
    </location>
    <ligand>
        <name>AMP</name>
        <dbReference type="ChEBI" id="CHEBI:456215"/>
    </ligand>
</feature>
<comment type="subcellular location">
    <subcellularLocation>
        <location evidence="6 8">Cytoplasm</location>
    </subcellularLocation>
</comment>
<dbReference type="HAMAP" id="MF_00235">
    <property type="entry name" value="Adenylate_kinase_Adk"/>
    <property type="match status" value="1"/>
</dbReference>
<keyword evidence="6" id="KW-0479">Metal-binding</keyword>
<feature type="binding site" evidence="6">
    <location>
        <position position="215"/>
    </location>
    <ligand>
        <name>ATP</name>
        <dbReference type="ChEBI" id="CHEBI:30616"/>
    </ligand>
</feature>
<keyword evidence="3 6" id="KW-0547">Nucleotide-binding</keyword>
<evidence type="ECO:0000256" key="4">
    <source>
        <dbReference type="ARBA" id="ARBA00022777"/>
    </source>
</evidence>
<evidence type="ECO:0000313" key="10">
    <source>
        <dbReference type="EMBL" id="EFM83142.1"/>
    </source>
</evidence>
<dbReference type="GO" id="GO:0004017">
    <property type="term" value="F:AMP kinase activity"/>
    <property type="evidence" value="ECO:0007669"/>
    <property type="project" value="UniProtKB-UniRule"/>
</dbReference>
<dbReference type="InterPro" id="IPR007862">
    <property type="entry name" value="Adenylate_kinase_lid-dom"/>
</dbReference>
<feature type="binding site" evidence="6">
    <location>
        <position position="51"/>
    </location>
    <ligand>
        <name>AMP</name>
        <dbReference type="ChEBI" id="CHEBI:456215"/>
    </ligand>
</feature>
<dbReference type="InterPro" id="IPR000850">
    <property type="entry name" value="Adenylat/UMP-CMP_kin"/>
</dbReference>
<feature type="binding site" evidence="6">
    <location>
        <position position="148"/>
    </location>
    <ligand>
        <name>Zn(2+)</name>
        <dbReference type="ChEBI" id="CHEBI:29105"/>
        <note>structural</note>
    </ligand>
</feature>
<keyword evidence="1 6" id="KW-0808">Transferase</keyword>
<comment type="caution">
    <text evidence="10">The sequence shown here is derived from an EMBL/GenBank/DDBJ whole genome shotgun (WGS) entry which is preliminary data.</text>
</comment>
<dbReference type="InterPro" id="IPR027417">
    <property type="entry name" value="P-loop_NTPase"/>
</dbReference>
<dbReference type="GO" id="GO:0005737">
    <property type="term" value="C:cytoplasm"/>
    <property type="evidence" value="ECO:0007669"/>
    <property type="project" value="UniProtKB-SubCell"/>
</dbReference>
<comment type="function">
    <text evidence="6">Catalyzes the reversible transfer of the terminal phosphate group between ATP and AMP. Plays an important role in cellular energy homeostasis and in adenine nucleotide metabolism.</text>
</comment>